<evidence type="ECO:0000313" key="6">
    <source>
        <dbReference type="Proteomes" id="UP000265955"/>
    </source>
</evidence>
<organism evidence="5 6">
    <name type="scientific">Noviherbaspirillum saxi</name>
    <dbReference type="NCBI Taxonomy" id="2320863"/>
    <lineage>
        <taxon>Bacteria</taxon>
        <taxon>Pseudomonadati</taxon>
        <taxon>Pseudomonadota</taxon>
        <taxon>Betaproteobacteria</taxon>
        <taxon>Burkholderiales</taxon>
        <taxon>Oxalobacteraceae</taxon>
        <taxon>Noviherbaspirillum</taxon>
    </lineage>
</organism>
<evidence type="ECO:0000256" key="3">
    <source>
        <dbReference type="SAM" id="MobiDB-lite"/>
    </source>
</evidence>
<feature type="domain" description="Tyr recombinase" evidence="4">
    <location>
        <begin position="453"/>
        <end position="634"/>
    </location>
</feature>
<evidence type="ECO:0000313" key="5">
    <source>
        <dbReference type="EMBL" id="RJF95292.1"/>
    </source>
</evidence>
<dbReference type="Gene3D" id="1.10.150.130">
    <property type="match status" value="1"/>
</dbReference>
<dbReference type="Proteomes" id="UP000265955">
    <property type="component" value="Unassembled WGS sequence"/>
</dbReference>
<proteinExistence type="predicted"/>
<reference evidence="6" key="1">
    <citation type="submission" date="2018-09" db="EMBL/GenBank/DDBJ databases">
        <authorList>
            <person name="Zhu H."/>
        </authorList>
    </citation>
    <scope>NUCLEOTIDE SEQUENCE [LARGE SCALE GENOMIC DNA]</scope>
    <source>
        <strain evidence="6">K1R23-30</strain>
    </source>
</reference>
<dbReference type="InterPro" id="IPR013762">
    <property type="entry name" value="Integrase-like_cat_sf"/>
</dbReference>
<keyword evidence="6" id="KW-1185">Reference proteome</keyword>
<keyword evidence="1" id="KW-0238">DNA-binding</keyword>
<protein>
    <submittedName>
        <fullName evidence="5">Int, tyrosine-based site-specific recombinase</fullName>
    </submittedName>
</protein>
<dbReference type="Pfam" id="PF12482">
    <property type="entry name" value="DUF3701"/>
    <property type="match status" value="1"/>
</dbReference>
<dbReference type="EMBL" id="QYUO01000002">
    <property type="protein sequence ID" value="RJF95292.1"/>
    <property type="molecule type" value="Genomic_DNA"/>
</dbReference>
<dbReference type="PROSITE" id="PS51898">
    <property type="entry name" value="TYR_RECOMBINASE"/>
    <property type="match status" value="1"/>
</dbReference>
<feature type="region of interest" description="Disordered" evidence="3">
    <location>
        <begin position="1"/>
        <end position="22"/>
    </location>
</feature>
<dbReference type="InterPro" id="IPR022169">
    <property type="entry name" value="DUF3701"/>
</dbReference>
<dbReference type="GO" id="GO:0006310">
    <property type="term" value="P:DNA recombination"/>
    <property type="evidence" value="ECO:0007669"/>
    <property type="project" value="UniProtKB-KW"/>
</dbReference>
<accession>A0A3A3FPB4</accession>
<sequence length="634" mass="71152">MPVSPSRARTVSNNAAPRLSPAAQAQLPTARRLHIGHFAFMRAVVQGLDTRDSWNRYLRVEGEHDDIRNVKRTIQWIRDEFAAAARRSERHGIARLIRIDANNIDDAAEKIPSLEEFAFEQGLEDFSEAEQLEYFKTRYGSSRPQQSRRRRLIERQLEALRWLEALAVQPPQPDDHVGTWLNPDLAIHLEKAGLTTLRMLAQRVNGVGYRWAASIRAVGLGKSERIVSWLRAHEATLGIAIGDHVLKRRSRLANAELATVIRPATAIVPLEKLIIPPDLDGRNGANRMPQSICRIVATRDLEALYAWLHAKQKTQATDAQAHPTQAAALPPRQPIALNHTQRAYLKEAERFMLWALIERKKALSSMDREDCHAYLDFLANPTPAELWCGARGREKWSPLWRPFEGPLSDSARRHAATVLKSLYTFLTEQFYLKTNPWTGLQLPRSATANAGRNSERRLSAEQWRILRECLRSLPDSSANQRLQIALRLIEVTSLRLSEIVALRVDDLSLVSTEGTWRLRATVSGQPKSMPIPQDVITDLSAYLLARGLHADPLHPANQGACLLGKAIDIEQRAPWSSTHRKTVNPRDGIAPGTLYDQIKAFFIDCAHAAEDKAVAKTLAAASTGWLRHAAVQIA</sequence>
<dbReference type="GO" id="GO:0003677">
    <property type="term" value="F:DNA binding"/>
    <property type="evidence" value="ECO:0007669"/>
    <property type="project" value="UniProtKB-KW"/>
</dbReference>
<name>A0A3A3FPB4_9BURK</name>
<dbReference type="InterPro" id="IPR011010">
    <property type="entry name" value="DNA_brk_join_enz"/>
</dbReference>
<evidence type="ECO:0000256" key="2">
    <source>
        <dbReference type="ARBA" id="ARBA00023172"/>
    </source>
</evidence>
<gene>
    <name evidence="5" type="ORF">D3871_17815</name>
</gene>
<keyword evidence="2" id="KW-0233">DNA recombination</keyword>
<comment type="caution">
    <text evidence="5">The sequence shown here is derived from an EMBL/GenBank/DDBJ whole genome shotgun (WGS) entry which is preliminary data.</text>
</comment>
<dbReference type="AlphaFoldDB" id="A0A3A3FPB4"/>
<dbReference type="InterPro" id="IPR002104">
    <property type="entry name" value="Integrase_catalytic"/>
</dbReference>
<dbReference type="Gene3D" id="1.10.443.10">
    <property type="entry name" value="Intergrase catalytic core"/>
    <property type="match status" value="1"/>
</dbReference>
<dbReference type="GO" id="GO:0015074">
    <property type="term" value="P:DNA integration"/>
    <property type="evidence" value="ECO:0007669"/>
    <property type="project" value="InterPro"/>
</dbReference>
<dbReference type="InterPro" id="IPR010998">
    <property type="entry name" value="Integrase_recombinase_N"/>
</dbReference>
<evidence type="ECO:0000259" key="4">
    <source>
        <dbReference type="PROSITE" id="PS51898"/>
    </source>
</evidence>
<dbReference type="SUPFAM" id="SSF56349">
    <property type="entry name" value="DNA breaking-rejoining enzymes"/>
    <property type="match status" value="1"/>
</dbReference>
<evidence type="ECO:0000256" key="1">
    <source>
        <dbReference type="ARBA" id="ARBA00023125"/>
    </source>
</evidence>